<keyword evidence="3" id="KW-0732">Signal</keyword>
<feature type="transmembrane region" description="Helical" evidence="2">
    <location>
        <begin position="372"/>
        <end position="397"/>
    </location>
</feature>
<dbReference type="PANTHER" id="PTHR38139:SF1">
    <property type="entry name" value="NUCLEOSIDE TRANSPORTER_FEOB GTPASE GATE DOMAIN-CONTAINING PROTEIN"/>
    <property type="match status" value="1"/>
</dbReference>
<keyword evidence="2" id="KW-0812">Transmembrane</keyword>
<feature type="signal peptide" evidence="3">
    <location>
        <begin position="1"/>
        <end position="22"/>
    </location>
</feature>
<sequence length="398" mass="43437">MRQLVLILISAALLTCAANTLAATPSQHSAIVATATTPSAQVEKSRRATPEGQTGKTLAAERKKRPTSSAYTRWKRHLPYWPRKGVMLAELLAYIIIGVLIGQALEVSGCVRWLSVLTLPLTGLGRLSREAGPAFLMAFQSGAVANSMLASHRDTGQISNRELYTSIYVVSALSLFAHLPTFIVPIGLAFGWEATAALFGVRVVAIIAQIVVTLLVSRLIVLRLGIGEQHEVRVVDETDAYQPRHRKRGTFWATVWKRSRFTLTRLIVYLIPTFVVMAGLEYYGAFAWLAQEMPGLFTFDFLPVQSLVVIPAQALSLYNGAIAAANFIDSGAITTQQAVIIILFGSMVTAPLRTLRHALPTYVAILGPRPGLIMAVSAQVLRMMFLLVCTLGLMSFWS</sequence>
<dbReference type="PANTHER" id="PTHR38139">
    <property type="entry name" value="GATE DOMAIN-CONTAINING PROTEIN"/>
    <property type="match status" value="1"/>
</dbReference>
<evidence type="ECO:0000313" key="4">
    <source>
        <dbReference type="EMBL" id="EAT15772.1"/>
    </source>
</evidence>
<protein>
    <submittedName>
        <fullName evidence="4">Nucleoside recognition</fullName>
    </submittedName>
</protein>
<organism evidence="4 5">
    <name type="scientific">Desulfuromonas acetoxidans (strain DSM 684 / 11070)</name>
    <dbReference type="NCBI Taxonomy" id="281689"/>
    <lineage>
        <taxon>Bacteria</taxon>
        <taxon>Pseudomonadati</taxon>
        <taxon>Thermodesulfobacteriota</taxon>
        <taxon>Desulfuromonadia</taxon>
        <taxon>Desulfuromonadales</taxon>
        <taxon>Desulfuromonadaceae</taxon>
        <taxon>Desulfuromonas</taxon>
    </lineage>
</organism>
<dbReference type="Proteomes" id="UP000005695">
    <property type="component" value="Unassembled WGS sequence"/>
</dbReference>
<dbReference type="OrthoDB" id="5453678at2"/>
<evidence type="ECO:0000256" key="1">
    <source>
        <dbReference type="SAM" id="MobiDB-lite"/>
    </source>
</evidence>
<keyword evidence="2" id="KW-1133">Transmembrane helix</keyword>
<keyword evidence="2" id="KW-0472">Membrane</keyword>
<dbReference type="EMBL" id="AAEW02000008">
    <property type="protein sequence ID" value="EAT15772.1"/>
    <property type="molecule type" value="Genomic_DNA"/>
</dbReference>
<evidence type="ECO:0000256" key="3">
    <source>
        <dbReference type="SAM" id="SignalP"/>
    </source>
</evidence>
<feature type="transmembrane region" description="Helical" evidence="2">
    <location>
        <begin position="266"/>
        <end position="289"/>
    </location>
</feature>
<proteinExistence type="predicted"/>
<feature type="transmembrane region" description="Helical" evidence="2">
    <location>
        <begin position="196"/>
        <end position="216"/>
    </location>
</feature>
<feature type="chain" id="PRO_5004192646" evidence="3">
    <location>
        <begin position="23"/>
        <end position="398"/>
    </location>
</feature>
<dbReference type="InterPro" id="IPR038880">
    <property type="entry name" value="MJ0871-like"/>
</dbReference>
<gene>
    <name evidence="4" type="ORF">Dace_2472</name>
</gene>
<reference evidence="4" key="1">
    <citation type="submission" date="2006-05" db="EMBL/GenBank/DDBJ databases">
        <title>Annotation of the draft genome assembly of Desulfuromonas acetoxidans DSM 684.</title>
        <authorList>
            <consortium name="US DOE Joint Genome Institute (JGI-ORNL)"/>
            <person name="Larimer F."/>
            <person name="Land M."/>
            <person name="Hauser L."/>
        </authorList>
    </citation>
    <scope>NUCLEOTIDE SEQUENCE [LARGE SCALE GENOMIC DNA]</scope>
    <source>
        <strain evidence="4">DSM 684</strain>
    </source>
</reference>
<keyword evidence="5" id="KW-1185">Reference proteome</keyword>
<dbReference type="RefSeq" id="WP_006000207.1">
    <property type="nucleotide sequence ID" value="NZ_AAEW02000008.1"/>
</dbReference>
<accession>Q1JZX0</accession>
<feature type="transmembrane region" description="Helical" evidence="2">
    <location>
        <begin position="167"/>
        <end position="190"/>
    </location>
</feature>
<feature type="transmembrane region" description="Helical" evidence="2">
    <location>
        <begin position="85"/>
        <end position="105"/>
    </location>
</feature>
<feature type="transmembrane region" description="Helical" evidence="2">
    <location>
        <begin position="301"/>
        <end position="321"/>
    </location>
</feature>
<reference evidence="4" key="2">
    <citation type="submission" date="2006-05" db="EMBL/GenBank/DDBJ databases">
        <title>Sequencing of the draft genome and assembly of Desulfuromonas acetoxidans DSM 684.</title>
        <authorList>
            <consortium name="US DOE Joint Genome Institute (JGI-PGF)"/>
            <person name="Copeland A."/>
            <person name="Lucas S."/>
            <person name="Lapidus A."/>
            <person name="Barry K."/>
            <person name="Detter J.C."/>
            <person name="Glavina del Rio T."/>
            <person name="Hammon N."/>
            <person name="Israni S."/>
            <person name="Dalin E."/>
            <person name="Tice H."/>
            <person name="Bruce D."/>
            <person name="Pitluck S."/>
            <person name="Richardson P."/>
        </authorList>
    </citation>
    <scope>NUCLEOTIDE SEQUENCE [LARGE SCALE GENOMIC DNA]</scope>
    <source>
        <strain evidence="4">DSM 684</strain>
    </source>
</reference>
<evidence type="ECO:0000313" key="5">
    <source>
        <dbReference type="Proteomes" id="UP000005695"/>
    </source>
</evidence>
<name>Q1JZX0_DESA6</name>
<feature type="region of interest" description="Disordered" evidence="1">
    <location>
        <begin position="37"/>
        <end position="68"/>
    </location>
</feature>
<feature type="transmembrane region" description="Helical" evidence="2">
    <location>
        <begin position="333"/>
        <end position="352"/>
    </location>
</feature>
<dbReference type="AlphaFoldDB" id="Q1JZX0"/>
<evidence type="ECO:0000256" key="2">
    <source>
        <dbReference type="SAM" id="Phobius"/>
    </source>
</evidence>
<comment type="caution">
    <text evidence="4">The sequence shown here is derived from an EMBL/GenBank/DDBJ whole genome shotgun (WGS) entry which is preliminary data.</text>
</comment>